<proteinExistence type="predicted"/>
<keyword evidence="3" id="KW-0132">Cell division</keyword>
<keyword evidence="1" id="KW-0547">Nucleotide-binding</keyword>
<gene>
    <name evidence="3" type="ORF">HNR42_001246</name>
</gene>
<evidence type="ECO:0000313" key="3">
    <source>
        <dbReference type="EMBL" id="MBB6097823.1"/>
    </source>
</evidence>
<dbReference type="RefSeq" id="WP_221276965.1">
    <property type="nucleotide sequence ID" value="NZ_JACHHG010000004.1"/>
</dbReference>
<dbReference type="GO" id="GO:0016887">
    <property type="term" value="F:ATP hydrolysis activity"/>
    <property type="evidence" value="ECO:0007669"/>
    <property type="project" value="InterPro"/>
</dbReference>
<dbReference type="EMBL" id="JACHHG010000004">
    <property type="protein sequence ID" value="MBB6097823.1"/>
    <property type="molecule type" value="Genomic_DNA"/>
</dbReference>
<dbReference type="GO" id="GO:0005524">
    <property type="term" value="F:ATP binding"/>
    <property type="evidence" value="ECO:0007669"/>
    <property type="project" value="UniProtKB-KW"/>
</dbReference>
<dbReference type="InterPro" id="IPR027417">
    <property type="entry name" value="P-loop_NTPase"/>
</dbReference>
<keyword evidence="4" id="KW-1185">Reference proteome</keyword>
<dbReference type="NCBIfam" id="NF040713">
    <property type="entry name" value="ZapE"/>
    <property type="match status" value="1"/>
</dbReference>
<evidence type="ECO:0000256" key="2">
    <source>
        <dbReference type="ARBA" id="ARBA00022840"/>
    </source>
</evidence>
<name>A0A841HY63_9DEIO</name>
<accession>A0A841HY63</accession>
<sequence length="345" mass="38083">MKSHRIDLTARLPQVSAEELLAGFVPTARFGRASFENYRPNPEFPSQAAAVSELRRFVTEVAQPKRASWNPFVRRKNEGAGRYLDGGFGVGKTHLLAASWHEFDGRKAFLSFQELLYTIGVLGRVRAAEAFGGYRLLAIDEFELDDPGNTHMASTFLGELMPAGTHVITTSNTEPGQLGQGRFNASDFERQIMGIAARFEMLPVDGPDYRQRGAQLMPPLSGAQLDALEDHLASGGVGYARLSWAELERHLLRVHPARFTKLLEGVGAVLLDGLAPIENQNSALRLVHFVDKVYDLNLRFAASGSSLDVLFSPTYRSGAYAKKYSRCLSRLSELLSEAGEILELR</sequence>
<reference evidence="3 4" key="1">
    <citation type="submission" date="2020-08" db="EMBL/GenBank/DDBJ databases">
        <title>Genomic Encyclopedia of Type Strains, Phase IV (KMG-IV): sequencing the most valuable type-strain genomes for metagenomic binning, comparative biology and taxonomic classification.</title>
        <authorList>
            <person name="Goeker M."/>
        </authorList>
    </citation>
    <scope>NUCLEOTIDE SEQUENCE [LARGE SCALE GENOMIC DNA]</scope>
    <source>
        <strain evidence="3 4">DSM 21458</strain>
    </source>
</reference>
<keyword evidence="3" id="KW-0131">Cell cycle</keyword>
<comment type="caution">
    <text evidence="3">The sequence shown here is derived from an EMBL/GenBank/DDBJ whole genome shotgun (WGS) entry which is preliminary data.</text>
</comment>
<evidence type="ECO:0000256" key="1">
    <source>
        <dbReference type="ARBA" id="ARBA00022741"/>
    </source>
</evidence>
<dbReference type="Gene3D" id="3.40.50.300">
    <property type="entry name" value="P-loop containing nucleotide triphosphate hydrolases"/>
    <property type="match status" value="1"/>
</dbReference>
<dbReference type="Proteomes" id="UP000569951">
    <property type="component" value="Unassembled WGS sequence"/>
</dbReference>
<organism evidence="3 4">
    <name type="scientific">Deinobacterium chartae</name>
    <dbReference type="NCBI Taxonomy" id="521158"/>
    <lineage>
        <taxon>Bacteria</taxon>
        <taxon>Thermotogati</taxon>
        <taxon>Deinococcota</taxon>
        <taxon>Deinococci</taxon>
        <taxon>Deinococcales</taxon>
        <taxon>Deinococcaceae</taxon>
        <taxon>Deinobacterium</taxon>
    </lineage>
</organism>
<evidence type="ECO:0000313" key="4">
    <source>
        <dbReference type="Proteomes" id="UP000569951"/>
    </source>
</evidence>
<dbReference type="PANTHER" id="PTHR12169:SF6">
    <property type="entry name" value="AFG1-LIKE ATPASE"/>
    <property type="match status" value="1"/>
</dbReference>
<dbReference type="AlphaFoldDB" id="A0A841HY63"/>
<dbReference type="Pfam" id="PF03969">
    <property type="entry name" value="AFG1_ATPase"/>
    <property type="match status" value="2"/>
</dbReference>
<keyword evidence="2" id="KW-0067">ATP-binding</keyword>
<dbReference type="InterPro" id="IPR005654">
    <property type="entry name" value="ATPase_AFG1-like"/>
</dbReference>
<protein>
    <submittedName>
        <fullName evidence="3">Cell division protein ZapE</fullName>
    </submittedName>
</protein>
<dbReference type="GO" id="GO:0005737">
    <property type="term" value="C:cytoplasm"/>
    <property type="evidence" value="ECO:0007669"/>
    <property type="project" value="TreeGrafter"/>
</dbReference>
<dbReference type="GO" id="GO:0051301">
    <property type="term" value="P:cell division"/>
    <property type="evidence" value="ECO:0007669"/>
    <property type="project" value="UniProtKB-KW"/>
</dbReference>
<dbReference type="PANTHER" id="PTHR12169">
    <property type="entry name" value="ATPASE N2B"/>
    <property type="match status" value="1"/>
</dbReference>
<dbReference type="SUPFAM" id="SSF52540">
    <property type="entry name" value="P-loop containing nucleoside triphosphate hydrolases"/>
    <property type="match status" value="1"/>
</dbReference>